<feature type="coiled-coil region" evidence="1">
    <location>
        <begin position="134"/>
        <end position="161"/>
    </location>
</feature>
<feature type="coiled-coil region" evidence="1">
    <location>
        <begin position="188"/>
        <end position="215"/>
    </location>
</feature>
<feature type="region of interest" description="Disordered" evidence="2">
    <location>
        <begin position="269"/>
        <end position="306"/>
    </location>
</feature>
<evidence type="ECO:0000313" key="4">
    <source>
        <dbReference type="Proteomes" id="UP001497525"/>
    </source>
</evidence>
<name>A0AAV2TZ05_CALDB</name>
<dbReference type="Proteomes" id="UP001497525">
    <property type="component" value="Unassembled WGS sequence"/>
</dbReference>
<dbReference type="EMBL" id="CAXLJL010000711">
    <property type="protein sequence ID" value="CAL5140129.1"/>
    <property type="molecule type" value="Genomic_DNA"/>
</dbReference>
<feature type="compositionally biased region" description="Polar residues" evidence="2">
    <location>
        <begin position="283"/>
        <end position="298"/>
    </location>
</feature>
<sequence length="324" mass="36660">MPAAEYNEVKSVLASKLDELSAAKEKFFEAMDKVNHLTTTTISTEKHTEILSVIRHELRAKSSECEQFENERQVVISLLDNVSSDPSRENLLDRLRLFVGAYVSAKNGLTAAEDNYRTTFSKFQSTKEQLCSLQTELRELVENHEIELARVREDMTNKQKIDLEEKSREHAPDMEALSGELEKYRTEQQKLIPKVDELQAELDKANEEIRKLRSSLTAQTEYAQAANEAAAAHEQHAKALASHLDSLKLEHGKCPTRLDLVDAQTSPVRISFTPDSPLGHANEPSTAPPTSKQDGRTSSARRKKYEELKTVAFEIKEKLIQRTK</sequence>
<dbReference type="AlphaFoldDB" id="A0AAV2TZ05"/>
<proteinExistence type="predicted"/>
<gene>
    <name evidence="3" type="ORF">CDAUBV1_LOCUS15312</name>
</gene>
<evidence type="ECO:0000313" key="3">
    <source>
        <dbReference type="EMBL" id="CAL5140129.1"/>
    </source>
</evidence>
<organism evidence="3 4">
    <name type="scientific">Calicophoron daubneyi</name>
    <name type="common">Rumen fluke</name>
    <name type="synonym">Paramphistomum daubneyi</name>
    <dbReference type="NCBI Taxonomy" id="300641"/>
    <lineage>
        <taxon>Eukaryota</taxon>
        <taxon>Metazoa</taxon>
        <taxon>Spiralia</taxon>
        <taxon>Lophotrochozoa</taxon>
        <taxon>Platyhelminthes</taxon>
        <taxon>Trematoda</taxon>
        <taxon>Digenea</taxon>
        <taxon>Plagiorchiida</taxon>
        <taxon>Pronocephalata</taxon>
        <taxon>Paramphistomoidea</taxon>
        <taxon>Paramphistomidae</taxon>
        <taxon>Calicophoron</taxon>
    </lineage>
</organism>
<comment type="caution">
    <text evidence="3">The sequence shown here is derived from an EMBL/GenBank/DDBJ whole genome shotgun (WGS) entry which is preliminary data.</text>
</comment>
<reference evidence="3" key="1">
    <citation type="submission" date="2024-06" db="EMBL/GenBank/DDBJ databases">
        <authorList>
            <person name="Liu X."/>
            <person name="Lenzi L."/>
            <person name="Haldenby T S."/>
            <person name="Uol C."/>
        </authorList>
    </citation>
    <scope>NUCLEOTIDE SEQUENCE</scope>
</reference>
<evidence type="ECO:0000256" key="2">
    <source>
        <dbReference type="SAM" id="MobiDB-lite"/>
    </source>
</evidence>
<evidence type="ECO:0000256" key="1">
    <source>
        <dbReference type="SAM" id="Coils"/>
    </source>
</evidence>
<accession>A0AAV2TZ05</accession>
<keyword evidence="1" id="KW-0175">Coiled coil</keyword>
<protein>
    <submittedName>
        <fullName evidence="3">Uncharacterized protein</fullName>
    </submittedName>
</protein>